<name>A0A4R2BM96_9BACI</name>
<evidence type="ECO:0000313" key="1">
    <source>
        <dbReference type="EMBL" id="TCN27845.1"/>
    </source>
</evidence>
<dbReference type="EMBL" id="SLVV01000001">
    <property type="protein sequence ID" value="TCN27845.1"/>
    <property type="molecule type" value="Genomic_DNA"/>
</dbReference>
<sequence length="67" mass="7170">MLPFLVQELARRIGERVEIALDETYIEGVLSAVSGDLITVVSTSGYAAGPVTNIAVDAINYISFPQD</sequence>
<dbReference type="AlphaFoldDB" id="A0A4R2BM96"/>
<comment type="caution">
    <text evidence="1">The sequence shown here is derived from an EMBL/GenBank/DDBJ whole genome shotgun (WGS) entry which is preliminary data.</text>
</comment>
<accession>A0A4R2BM96</accession>
<evidence type="ECO:0000313" key="2">
    <source>
        <dbReference type="Proteomes" id="UP000295689"/>
    </source>
</evidence>
<keyword evidence="2" id="KW-1185">Reference proteome</keyword>
<organism evidence="1 2">
    <name type="scientific">Mesobacillus foraminis</name>
    <dbReference type="NCBI Taxonomy" id="279826"/>
    <lineage>
        <taxon>Bacteria</taxon>
        <taxon>Bacillati</taxon>
        <taxon>Bacillota</taxon>
        <taxon>Bacilli</taxon>
        <taxon>Bacillales</taxon>
        <taxon>Bacillaceae</taxon>
        <taxon>Mesobacillus</taxon>
    </lineage>
</organism>
<protein>
    <submittedName>
        <fullName evidence="1">Uncharacterized protein</fullName>
    </submittedName>
</protein>
<dbReference type="Proteomes" id="UP000295689">
    <property type="component" value="Unassembled WGS sequence"/>
</dbReference>
<proteinExistence type="predicted"/>
<gene>
    <name evidence="1" type="ORF">EV146_101173</name>
</gene>
<dbReference type="RefSeq" id="WP_132000850.1">
    <property type="nucleotide sequence ID" value="NZ_JABUHM010000006.1"/>
</dbReference>
<reference evidence="1 2" key="1">
    <citation type="journal article" date="2015" name="Stand. Genomic Sci.">
        <title>Genomic Encyclopedia of Bacterial and Archaeal Type Strains, Phase III: the genomes of soil and plant-associated and newly described type strains.</title>
        <authorList>
            <person name="Whitman W.B."/>
            <person name="Woyke T."/>
            <person name="Klenk H.P."/>
            <person name="Zhou Y."/>
            <person name="Lilburn T.G."/>
            <person name="Beck B.J."/>
            <person name="De Vos P."/>
            <person name="Vandamme P."/>
            <person name="Eisen J.A."/>
            <person name="Garrity G."/>
            <person name="Hugenholtz P."/>
            <person name="Kyrpides N.C."/>
        </authorList>
    </citation>
    <scope>NUCLEOTIDE SEQUENCE [LARGE SCALE GENOMIC DNA]</scope>
    <source>
        <strain evidence="1 2">CV53</strain>
    </source>
</reference>